<evidence type="ECO:0000313" key="12">
    <source>
        <dbReference type="EMBL" id="CAH0392444.1"/>
    </source>
</evidence>
<protein>
    <recommendedName>
        <fullName evidence="11">Cyclic nucleotide-binding domain-containing protein</fullName>
    </recommendedName>
</protein>
<keyword evidence="6" id="KW-0472">Membrane</keyword>
<dbReference type="CDD" id="cd00038">
    <property type="entry name" value="CAP_ED"/>
    <property type="match status" value="1"/>
</dbReference>
<keyword evidence="9" id="KW-0175">Coiled coil</keyword>
<dbReference type="EMBL" id="OU963867">
    <property type="protein sequence ID" value="CAH0392444.1"/>
    <property type="molecule type" value="Genomic_DNA"/>
</dbReference>
<feature type="compositionally biased region" description="Pro residues" evidence="10">
    <location>
        <begin position="303"/>
        <end position="312"/>
    </location>
</feature>
<dbReference type="FunFam" id="2.60.120.10:FF:000002">
    <property type="entry name" value="Cyclic nucleotide gated channel alpha 1a"/>
    <property type="match status" value="1"/>
</dbReference>
<keyword evidence="3" id="KW-0812">Transmembrane</keyword>
<dbReference type="InterPro" id="IPR018488">
    <property type="entry name" value="cNMP-bd_CS"/>
</dbReference>
<feature type="compositionally biased region" description="Polar residues" evidence="10">
    <location>
        <begin position="398"/>
        <end position="408"/>
    </location>
</feature>
<dbReference type="PROSITE" id="PS00889">
    <property type="entry name" value="CNMP_BINDING_2"/>
    <property type="match status" value="1"/>
</dbReference>
<feature type="domain" description="Cyclic nucleotide-binding" evidence="11">
    <location>
        <begin position="120"/>
        <end position="239"/>
    </location>
</feature>
<dbReference type="GO" id="GO:0005223">
    <property type="term" value="F:intracellularly cGMP-activated cation channel activity"/>
    <property type="evidence" value="ECO:0007669"/>
    <property type="project" value="TreeGrafter"/>
</dbReference>
<evidence type="ECO:0000256" key="4">
    <source>
        <dbReference type="ARBA" id="ARBA00022989"/>
    </source>
</evidence>
<sequence length="534" mass="59593">MISNMNVARVEFQNRMDGVKQYMAFRRVSKELEARVIRWFAYTWANKQALDEDRVLAALPDKLKAEIAIHVHLETLRKVQIFQDCEPGLLEELVLKLRLQVSLLIINSFHVVFIPPLFNLSSSIRPLDRLIIKVTIIKLSPGDYICRKGDVGKEMYIVKRGRLSVVADDEKTVLATLSAGSVFGEVSVLDIAGNRTGNRRTANVRSLGYSDLFCLAKKDLWETLSDYPEARASLMERGCQLLRKDGLLDEQAFNKSQVEQETLKDKVERLDRTLDNLQMRFARLMAEYEPDPQSPTSTGSLPFPLPPPPHPRLSPRDSDASDPHRRLSPRNSDASELHSRLSPRNSDASELHSRLSPRNSDASELHSRLSPRNSDASELHSRLSPRNSDASELHSRLSPRNSDASEPSSRPPWLSPRNSDASEPGSRPPWWSPRNSDASVALPPSSGRLSPRTSDASELHPRLSPRNSDPSPTQLRLPPWHPAAADAPELGPEAATSSVPIRLSTRTRTLPTNLLSELKAKIHKRAADSGSSPP</sequence>
<dbReference type="GO" id="GO:0005886">
    <property type="term" value="C:plasma membrane"/>
    <property type="evidence" value="ECO:0007669"/>
    <property type="project" value="TreeGrafter"/>
</dbReference>
<accession>A0A9P0F512</accession>
<dbReference type="Pfam" id="PF16526">
    <property type="entry name" value="CLZ"/>
    <property type="match status" value="1"/>
</dbReference>
<keyword evidence="7" id="KW-1071">Ligand-gated ion channel</keyword>
<dbReference type="GO" id="GO:0030553">
    <property type="term" value="F:cGMP binding"/>
    <property type="evidence" value="ECO:0007669"/>
    <property type="project" value="TreeGrafter"/>
</dbReference>
<dbReference type="InterPro" id="IPR032406">
    <property type="entry name" value="CLZ_dom"/>
</dbReference>
<evidence type="ECO:0000256" key="7">
    <source>
        <dbReference type="ARBA" id="ARBA00023286"/>
    </source>
</evidence>
<dbReference type="PANTHER" id="PTHR45638:SF11">
    <property type="entry name" value="CYCLIC NUCLEOTIDE-GATED CATION CHANNEL SUBUNIT A"/>
    <property type="match status" value="1"/>
</dbReference>
<evidence type="ECO:0000256" key="6">
    <source>
        <dbReference type="ARBA" id="ARBA00023136"/>
    </source>
</evidence>
<dbReference type="Pfam" id="PF00027">
    <property type="entry name" value="cNMP_binding"/>
    <property type="match status" value="1"/>
</dbReference>
<evidence type="ECO:0000259" key="11">
    <source>
        <dbReference type="SMART" id="SM00100"/>
    </source>
</evidence>
<dbReference type="AlphaFoldDB" id="A0A9P0F512"/>
<evidence type="ECO:0000256" key="5">
    <source>
        <dbReference type="ARBA" id="ARBA00023065"/>
    </source>
</evidence>
<feature type="region of interest" description="Disordered" evidence="10">
    <location>
        <begin position="289"/>
        <end position="514"/>
    </location>
</feature>
<keyword evidence="2" id="KW-0813">Transport</keyword>
<dbReference type="InterPro" id="IPR014710">
    <property type="entry name" value="RmlC-like_jellyroll"/>
</dbReference>
<dbReference type="InterPro" id="IPR018490">
    <property type="entry name" value="cNMP-bd_dom_sf"/>
</dbReference>
<dbReference type="GO" id="GO:0044877">
    <property type="term" value="F:protein-containing complex binding"/>
    <property type="evidence" value="ECO:0007669"/>
    <property type="project" value="TreeGrafter"/>
</dbReference>
<feature type="compositionally biased region" description="Basic and acidic residues" evidence="10">
    <location>
        <begin position="314"/>
        <end position="325"/>
    </location>
</feature>
<dbReference type="InterPro" id="IPR000595">
    <property type="entry name" value="cNMP-bd_dom"/>
</dbReference>
<evidence type="ECO:0000256" key="9">
    <source>
        <dbReference type="SAM" id="Coils"/>
    </source>
</evidence>
<keyword evidence="13" id="KW-1185">Reference proteome</keyword>
<keyword evidence="8" id="KW-0407">Ion channel</keyword>
<dbReference type="PANTHER" id="PTHR45638">
    <property type="entry name" value="CYCLIC NUCLEOTIDE-GATED CATION CHANNEL SUBUNIT A"/>
    <property type="match status" value="1"/>
</dbReference>
<feature type="coiled-coil region" evidence="9">
    <location>
        <begin position="260"/>
        <end position="287"/>
    </location>
</feature>
<reference evidence="12" key="1">
    <citation type="submission" date="2021-12" db="EMBL/GenBank/DDBJ databases">
        <authorList>
            <person name="King R."/>
        </authorList>
    </citation>
    <scope>NUCLEOTIDE SEQUENCE</scope>
</reference>
<dbReference type="FunFam" id="1.10.287.630:FF:000001">
    <property type="entry name" value="Cyclic nucleotide-gated channel alpha 3"/>
    <property type="match status" value="1"/>
</dbReference>
<dbReference type="Gene3D" id="1.10.287.630">
    <property type="entry name" value="Helix hairpin bin"/>
    <property type="match status" value="1"/>
</dbReference>
<proteinExistence type="predicted"/>
<dbReference type="Gene3D" id="1.20.5.300">
    <property type="match status" value="1"/>
</dbReference>
<evidence type="ECO:0000256" key="8">
    <source>
        <dbReference type="ARBA" id="ARBA00023303"/>
    </source>
</evidence>
<dbReference type="GO" id="GO:0005222">
    <property type="term" value="F:intracellularly cAMP-activated cation channel activity"/>
    <property type="evidence" value="ECO:0007669"/>
    <property type="project" value="TreeGrafter"/>
</dbReference>
<evidence type="ECO:0000256" key="2">
    <source>
        <dbReference type="ARBA" id="ARBA00022448"/>
    </source>
</evidence>
<keyword evidence="4" id="KW-1133">Transmembrane helix</keyword>
<evidence type="ECO:0000256" key="3">
    <source>
        <dbReference type="ARBA" id="ARBA00022692"/>
    </source>
</evidence>
<gene>
    <name evidence="12" type="ORF">BEMITA_LOCUS10965</name>
</gene>
<dbReference type="PROSITE" id="PS00888">
    <property type="entry name" value="CNMP_BINDING_1"/>
    <property type="match status" value="1"/>
</dbReference>
<dbReference type="SMART" id="SM00100">
    <property type="entry name" value="cNMP"/>
    <property type="match status" value="1"/>
</dbReference>
<evidence type="ECO:0000256" key="1">
    <source>
        <dbReference type="ARBA" id="ARBA00004141"/>
    </source>
</evidence>
<comment type="subcellular location">
    <subcellularLocation>
        <location evidence="1">Membrane</location>
        <topology evidence="1">Multi-pass membrane protein</topology>
    </subcellularLocation>
</comment>
<dbReference type="SUPFAM" id="SSF51206">
    <property type="entry name" value="cAMP-binding domain-like"/>
    <property type="match status" value="2"/>
</dbReference>
<keyword evidence="5" id="KW-0406">Ion transport</keyword>
<feature type="compositionally biased region" description="Polar residues" evidence="10">
    <location>
        <begin position="465"/>
        <end position="474"/>
    </location>
</feature>
<dbReference type="InterPro" id="IPR050866">
    <property type="entry name" value="CNG_cation_channel"/>
</dbReference>
<dbReference type="GO" id="GO:0017071">
    <property type="term" value="C:intracellular cyclic nucleotide activated cation channel complex"/>
    <property type="evidence" value="ECO:0007669"/>
    <property type="project" value="TreeGrafter"/>
</dbReference>
<feature type="compositionally biased region" description="Polar residues" evidence="10">
    <location>
        <begin position="495"/>
        <end position="514"/>
    </location>
</feature>
<organism evidence="12 13">
    <name type="scientific">Bemisia tabaci</name>
    <name type="common">Sweetpotato whitefly</name>
    <name type="synonym">Aleurodes tabaci</name>
    <dbReference type="NCBI Taxonomy" id="7038"/>
    <lineage>
        <taxon>Eukaryota</taxon>
        <taxon>Metazoa</taxon>
        <taxon>Ecdysozoa</taxon>
        <taxon>Arthropoda</taxon>
        <taxon>Hexapoda</taxon>
        <taxon>Insecta</taxon>
        <taxon>Pterygota</taxon>
        <taxon>Neoptera</taxon>
        <taxon>Paraneoptera</taxon>
        <taxon>Hemiptera</taxon>
        <taxon>Sternorrhyncha</taxon>
        <taxon>Aleyrodoidea</taxon>
        <taxon>Aleyrodidae</taxon>
        <taxon>Aleyrodinae</taxon>
        <taxon>Bemisia</taxon>
    </lineage>
</organism>
<name>A0A9P0F512_BEMTA</name>
<evidence type="ECO:0000313" key="13">
    <source>
        <dbReference type="Proteomes" id="UP001152759"/>
    </source>
</evidence>
<dbReference type="Gene3D" id="2.60.120.10">
    <property type="entry name" value="Jelly Rolls"/>
    <property type="match status" value="1"/>
</dbReference>
<dbReference type="Proteomes" id="UP001152759">
    <property type="component" value="Chromosome 6"/>
</dbReference>
<evidence type="ECO:0000256" key="10">
    <source>
        <dbReference type="SAM" id="MobiDB-lite"/>
    </source>
</evidence>